<feature type="region of interest" description="Disordered" evidence="1">
    <location>
        <begin position="149"/>
        <end position="176"/>
    </location>
</feature>
<feature type="compositionally biased region" description="Pro residues" evidence="1">
    <location>
        <begin position="206"/>
        <end position="216"/>
    </location>
</feature>
<proteinExistence type="predicted"/>
<sequence length="416" mass="43125">MKLPMRSYQAFPVLIYFLVASTIPTVLSLCDPAQKALVGQWYRSAAKAGLSRAMLQEITTPFHKHRPSRSWYWQCEDTCVYHGATHDDWCDPTRFFCAGKATKPRAGLKSLVSSGHSWEQMHEVAVAIHNGGCHPGCPVTCVHTGARAPPMPPSPFAPPPDPTTPPVDQDAEEDGLSGEVEELIAPGALAAVLMVDGAALPAPGPVFSPAPAPGPTPDETSAMPAGQPADIESGPAPAPAGLESVPTPGARVTDTAPLASIAPEAALPLGAEASAAESASALVPASAPALSAAQPLGAPQMPHSGDEAVGAMEAPAPRSEAVESPQELAEEDAPWPNEPGSPSAPSLNAKAPSDKLPATPKGMAALQRGSSNVESPPSSGPTGRSRNGYSRRTGKSPRKVRSRTRTRSRNMYDADE</sequence>
<keyword evidence="4" id="KW-1185">Reference proteome</keyword>
<accession>A0AAE0LDP8</accession>
<protein>
    <submittedName>
        <fullName evidence="3">Uncharacterized protein</fullName>
    </submittedName>
</protein>
<feature type="compositionally biased region" description="Low complexity" evidence="1">
    <location>
        <begin position="375"/>
        <end position="386"/>
    </location>
</feature>
<feature type="region of interest" description="Disordered" evidence="1">
    <location>
        <begin position="206"/>
        <end position="253"/>
    </location>
</feature>
<organism evidence="3 4">
    <name type="scientific">Cymbomonas tetramitiformis</name>
    <dbReference type="NCBI Taxonomy" id="36881"/>
    <lineage>
        <taxon>Eukaryota</taxon>
        <taxon>Viridiplantae</taxon>
        <taxon>Chlorophyta</taxon>
        <taxon>Pyramimonadophyceae</taxon>
        <taxon>Pyramimonadales</taxon>
        <taxon>Pyramimonadaceae</taxon>
        <taxon>Cymbomonas</taxon>
    </lineage>
</organism>
<name>A0AAE0LDP8_9CHLO</name>
<feature type="compositionally biased region" description="Pro residues" evidence="1">
    <location>
        <begin position="149"/>
        <end position="165"/>
    </location>
</feature>
<evidence type="ECO:0000256" key="2">
    <source>
        <dbReference type="SAM" id="SignalP"/>
    </source>
</evidence>
<feature type="compositionally biased region" description="Low complexity" evidence="1">
    <location>
        <begin position="272"/>
        <end position="300"/>
    </location>
</feature>
<dbReference type="Proteomes" id="UP001190700">
    <property type="component" value="Unassembled WGS sequence"/>
</dbReference>
<reference evidence="3 4" key="1">
    <citation type="journal article" date="2015" name="Genome Biol. Evol.">
        <title>Comparative Genomics of a Bacterivorous Green Alga Reveals Evolutionary Causalities and Consequences of Phago-Mixotrophic Mode of Nutrition.</title>
        <authorList>
            <person name="Burns J.A."/>
            <person name="Paasch A."/>
            <person name="Narechania A."/>
            <person name="Kim E."/>
        </authorList>
    </citation>
    <scope>NUCLEOTIDE SEQUENCE [LARGE SCALE GENOMIC DNA]</scope>
    <source>
        <strain evidence="3 4">PLY_AMNH</strain>
    </source>
</reference>
<dbReference type="EMBL" id="LGRX02003767">
    <property type="protein sequence ID" value="KAK3281641.1"/>
    <property type="molecule type" value="Genomic_DNA"/>
</dbReference>
<dbReference type="AlphaFoldDB" id="A0AAE0LDP8"/>
<keyword evidence="2" id="KW-0732">Signal</keyword>
<evidence type="ECO:0000256" key="1">
    <source>
        <dbReference type="SAM" id="MobiDB-lite"/>
    </source>
</evidence>
<comment type="caution">
    <text evidence="3">The sequence shown here is derived from an EMBL/GenBank/DDBJ whole genome shotgun (WGS) entry which is preliminary data.</text>
</comment>
<evidence type="ECO:0000313" key="3">
    <source>
        <dbReference type="EMBL" id="KAK3281641.1"/>
    </source>
</evidence>
<evidence type="ECO:0000313" key="4">
    <source>
        <dbReference type="Proteomes" id="UP001190700"/>
    </source>
</evidence>
<gene>
    <name evidence="3" type="ORF">CYMTET_10572</name>
</gene>
<feature type="chain" id="PRO_5042126587" evidence="2">
    <location>
        <begin position="29"/>
        <end position="416"/>
    </location>
</feature>
<feature type="signal peptide" evidence="2">
    <location>
        <begin position="1"/>
        <end position="28"/>
    </location>
</feature>
<feature type="compositionally biased region" description="Basic residues" evidence="1">
    <location>
        <begin position="392"/>
        <end position="408"/>
    </location>
</feature>
<feature type="region of interest" description="Disordered" evidence="1">
    <location>
        <begin position="272"/>
        <end position="416"/>
    </location>
</feature>